<dbReference type="InParanoid" id="H2XST6"/>
<dbReference type="EMBL" id="EAAA01002729">
    <property type="status" value="NOT_ANNOTATED_CDS"/>
    <property type="molecule type" value="Genomic_DNA"/>
</dbReference>
<dbReference type="Ensembl" id="ENSCINT00000031262.1">
    <property type="protein sequence ID" value="ENSCINP00000032720.1"/>
    <property type="gene ID" value="ENSCING00000024008.1"/>
</dbReference>
<reference evidence="1" key="2">
    <citation type="journal article" date="2008" name="Genome Biol.">
        <title>Improved genome assembly and evidence-based global gene model set for the chordate Ciona intestinalis: new insight into intron and operon populations.</title>
        <authorList>
            <person name="Satou Y."/>
            <person name="Mineta K."/>
            <person name="Ogasawara M."/>
            <person name="Sasakura Y."/>
            <person name="Shoguchi E."/>
            <person name="Ueno K."/>
            <person name="Yamada L."/>
            <person name="Matsumoto J."/>
            <person name="Wasserscheid J."/>
            <person name="Dewar K."/>
            <person name="Wiley G.B."/>
            <person name="Macmil S.L."/>
            <person name="Roe B.A."/>
            <person name="Zeller R.W."/>
            <person name="Hastings K.E."/>
            <person name="Lemaire P."/>
            <person name="Lindquist E."/>
            <person name="Endo T."/>
            <person name="Hotta K."/>
            <person name="Inaba K."/>
        </authorList>
    </citation>
    <scope>NUCLEOTIDE SEQUENCE [LARGE SCALE GENOMIC DNA]</scope>
    <source>
        <strain evidence="1">wild type</strain>
    </source>
</reference>
<dbReference type="Proteomes" id="UP000008144">
    <property type="component" value="Chromosome 8"/>
</dbReference>
<evidence type="ECO:0000313" key="1">
    <source>
        <dbReference type="Ensembl" id="ENSCINP00000032720.1"/>
    </source>
</evidence>
<reference evidence="1" key="4">
    <citation type="submission" date="2025-09" db="UniProtKB">
        <authorList>
            <consortium name="Ensembl"/>
        </authorList>
    </citation>
    <scope>IDENTIFICATION</scope>
</reference>
<evidence type="ECO:0000313" key="2">
    <source>
        <dbReference type="Proteomes" id="UP000008144"/>
    </source>
</evidence>
<reference evidence="2" key="1">
    <citation type="journal article" date="2002" name="Science">
        <title>The draft genome of Ciona intestinalis: insights into chordate and vertebrate origins.</title>
        <authorList>
            <person name="Dehal P."/>
            <person name="Satou Y."/>
            <person name="Campbell R.K."/>
            <person name="Chapman J."/>
            <person name="Degnan B."/>
            <person name="De Tomaso A."/>
            <person name="Davidson B."/>
            <person name="Di Gregorio A."/>
            <person name="Gelpke M."/>
            <person name="Goodstein D.M."/>
            <person name="Harafuji N."/>
            <person name="Hastings K.E."/>
            <person name="Ho I."/>
            <person name="Hotta K."/>
            <person name="Huang W."/>
            <person name="Kawashima T."/>
            <person name="Lemaire P."/>
            <person name="Martinez D."/>
            <person name="Meinertzhagen I.A."/>
            <person name="Necula S."/>
            <person name="Nonaka M."/>
            <person name="Putnam N."/>
            <person name="Rash S."/>
            <person name="Saiga H."/>
            <person name="Satake M."/>
            <person name="Terry A."/>
            <person name="Yamada L."/>
            <person name="Wang H.G."/>
            <person name="Awazu S."/>
            <person name="Azumi K."/>
            <person name="Boore J."/>
            <person name="Branno M."/>
            <person name="Chin-Bow S."/>
            <person name="DeSantis R."/>
            <person name="Doyle S."/>
            <person name="Francino P."/>
            <person name="Keys D.N."/>
            <person name="Haga S."/>
            <person name="Hayashi H."/>
            <person name="Hino K."/>
            <person name="Imai K.S."/>
            <person name="Inaba K."/>
            <person name="Kano S."/>
            <person name="Kobayashi K."/>
            <person name="Kobayashi M."/>
            <person name="Lee B.I."/>
            <person name="Makabe K.W."/>
            <person name="Manohar C."/>
            <person name="Matassi G."/>
            <person name="Medina M."/>
            <person name="Mochizuki Y."/>
            <person name="Mount S."/>
            <person name="Morishita T."/>
            <person name="Miura S."/>
            <person name="Nakayama A."/>
            <person name="Nishizaka S."/>
            <person name="Nomoto H."/>
            <person name="Ohta F."/>
            <person name="Oishi K."/>
            <person name="Rigoutsos I."/>
            <person name="Sano M."/>
            <person name="Sasaki A."/>
            <person name="Sasakura Y."/>
            <person name="Shoguchi E."/>
            <person name="Shin-i T."/>
            <person name="Spagnuolo A."/>
            <person name="Stainier D."/>
            <person name="Suzuki M.M."/>
            <person name="Tassy O."/>
            <person name="Takatori N."/>
            <person name="Tokuoka M."/>
            <person name="Yagi K."/>
            <person name="Yoshizaki F."/>
            <person name="Wada S."/>
            <person name="Zhang C."/>
            <person name="Hyatt P.D."/>
            <person name="Larimer F."/>
            <person name="Detter C."/>
            <person name="Doggett N."/>
            <person name="Glavina T."/>
            <person name="Hawkins T."/>
            <person name="Richardson P."/>
            <person name="Lucas S."/>
            <person name="Kohara Y."/>
            <person name="Levine M."/>
            <person name="Satoh N."/>
            <person name="Rokhsar D.S."/>
        </authorList>
    </citation>
    <scope>NUCLEOTIDE SEQUENCE [LARGE SCALE GENOMIC DNA]</scope>
</reference>
<protein>
    <submittedName>
        <fullName evidence="1">Uncharacterized protein</fullName>
    </submittedName>
</protein>
<dbReference type="AlphaFoldDB" id="H2XST6"/>
<keyword evidence="2" id="KW-1185">Reference proteome</keyword>
<reference evidence="1" key="3">
    <citation type="submission" date="2025-08" db="UniProtKB">
        <authorList>
            <consortium name="Ensembl"/>
        </authorList>
    </citation>
    <scope>IDENTIFICATION</scope>
</reference>
<name>H2XST6_CIOIN</name>
<sequence length="35" mass="3804">ILAVLGNAPHNLGKIKGAKYSRSQLECILHAFNIL</sequence>
<organism evidence="1 2">
    <name type="scientific">Ciona intestinalis</name>
    <name type="common">Transparent sea squirt</name>
    <name type="synonym">Ascidia intestinalis</name>
    <dbReference type="NCBI Taxonomy" id="7719"/>
    <lineage>
        <taxon>Eukaryota</taxon>
        <taxon>Metazoa</taxon>
        <taxon>Chordata</taxon>
        <taxon>Tunicata</taxon>
        <taxon>Ascidiacea</taxon>
        <taxon>Phlebobranchia</taxon>
        <taxon>Cionidae</taxon>
        <taxon>Ciona</taxon>
    </lineage>
</organism>
<proteinExistence type="predicted"/>
<accession>H2XST6</accession>
<dbReference type="HOGENOM" id="CLU_3370820_0_0_1"/>